<sequence>MSRAASQTLLVHVHRKLDTANGCSDTGEGYSMEAFSIFPGFKHRTCFHKLVVKSASANKILGLFGQQFPMPQTGHEIGEGWDLKDSIVLIVSHSGGTFAPLAISNLMQSMTSNIFAVTSEWDTQIGKQLRQLNDLRGRVFSTEIGLRPAEPCSLSVAATHQMLTQILIYMASKIVANRELSIAAGSKIKRIDLAELEKNNRLNVQALRAIAGSAEHHNIANELRVLGRHWAQHVLEIPRAWMLSALYIFITVVYGSAPMTGATKAGMKGRFFEEELIYLAKLLDAAIYVFLPQIMIFLIRLMQQRPLLHRMTTRTVVIGDVPWVAQAAESFLSKLMACTYSATGLTVFSANPADHLVHRMTHRVVRGTLLAVGRPDGRLTALSTAEQSVCMAVSQASSIQSLGATCESVTIGHNPHSLPLTARAVFLEDARPRYLCEHLLSHHQTKLQGGSAVSILGAFQNLAAEDAQEPAEVQHTLDHRRTRIIQQALDRQTQVEEKEQAQAVVDSLEVDEDGYVKFEECWRGFKLLRQDVCQKAVRTIFQRLESGCGGVSRADCKLIFNMQKSSLRSLVDFEQMQLRAAAGPEDTEFDSECTKVYESLESVYGKRLLHHAASVAERLELAKTQNISMQLYESRIASLQRAVAFFVMFHEMAAAVADFWSFVSFGFLGYRIDRTQSIMRVATTASPVSGADVRHMLIELRIQGRLARMKVLLRTAIRNWRRRKTLRMQFERVHPAKTEIWNAPKLSFHGKDLFQIKAIVQWRGARLTSAREAVKALAFQGRKKRLAPPLWAGWMRLARCAWPWLPWLYWIAGIDALGSFNPSLGEADEGGTWPLPAAPGDLGPQRDGMPSALGEQRRRRHQASDASDALKRFLKVAWKLFSNSSSGLGSEGTEPPVGKVQAFLLQRDSAVPARTSGEPFERRAGLAESHGIASYVDFWRNLRQTTDSAILREQTYTTSTLYSAKTSTTSTWPAEMHSSLATRSFARLAEVTSVNETASQNATMTTTMPPSGFVATSSTSGVSATRADTNSSLTENSAIDAASEQNSSEYNSSAASTSTTSMWMEENKTTASSGSSEPDWNETEVPHTNSYIAEAINASEEFLEESTLTDNLSNRKEDIASEMLNGSNGSWSVPASSEDDAFFTNESSNDSDFLYNGSTDDDLPLDANLSNWTLKNLSEVLSVWNESFNNSGSDGELADNTSAIAGEVTNASSEDYLEDDNESVELNGNLSGSSQDNVSKLSDTSNGSWSLPAWNETEVPINISIVTEAINASEDLLEDDNESTELDGNLSAAKLVSVSLRTDCYPKGWSSRAAAEQTEENVSAVPNNSRLEDVPMAGNESANESDAWNQTEPHDGEAGNASDALEDDNESVVLDGNLSNRTVENLADVSNSSRLNAVLPSQLRMPSTSVPVMGNKSANDSNVPSSTVQVHAWNETEVPINISVVTEAINASEDLLDDDNESTELDGNLSDATEENVSAVPNNSRLEDVPMAGNESANESDVGILCAYLELFPSWCWLSAGSRWAWNQTEPHNGEAGNASDALEDDNESVVLDGNLSNRTAENLADVSNSSVPVMGNKSANDSNVPSSTAQVHAWNETEVPINISVVTEAINVSEDLLDDDNESTELDGNLSDATEENVSAVPNNSRLEDVPMAGNESANESDAWNQTEPHDGEAGNASDALEDDNESVVLDGNLSNRTAENLADVSNSSRLNAVLPSQLRMPSTNDLVIPRAEICTGLAHLLDARQWLLDSASVPIMGNKSANDSDVPSSTLQAWNETEVPINISVVTEAINVSEDLLDDDNESTELDGNLSDATEENVSAVPNNSGLAPSRRRSEHKIIEYGQRAAAAAAAEDVPMVGNESANESDAWNQTEPYNGEAGNASDALEDDNESVALDGSAENLADVSNSSRLNAVLLAQLRMPSQWLLDFASHLVRVPIMGNKSANDSDVPSSTVQAWNETEFPINISVVAEAINASEDLLEDDNESTELDGNLSDAKLASEDVPILGNESANYSDASDAWNETEVPINISIVTEAVNVSEDLLEDDNESTELHGNLSDAKLASEDGLIIGNESASHSDASDEAMCGMSAAEGWNETEFPINISIVTEAINASEDLLEDDNESTELDGNLSDAKLASAWNETEVPINISVVTEAVNVSDDLLEDDNESTELDGNLSDATEENVSEVSNSSGLDLFGNDSWILPVPWLAVGEEDVLIIGNESANDSDASDAWNETEVPINISVVTEAINVSDDLLEDDNESTELDGNLSDATEENVSEVSNSSGLDQFGNDSWILPVPWLAVDEEDVLIIGNESANDSDASDAWNETEVPINISVVTEAVNVSDDLLEDDNESTELDGNLSDATEENVSEVSNSSGLDQFGNDSWILPVPWLAVHKGWNETELPINVSNVTAAINVSEDLLEDDNESTELDGNLSDAKLDSGWNDTEVRINISNLMEASNASEDVVEDDNETTEPDANLSNATEENIQVPNGSILAIHKTSIAVASFGCTFSHNGHEAKKAAFQLLVRKRGAIERVKRGLQFVRILQRLLPANLMTMMFRRLRIDLSLSMDVASRDKLTASQVYRLSVQWLAALRSFAAFSVWASARAYQGLVPTGQLRRLAIAPQRFALLADFRIRPDSDAGRIDEAEMLSDTLLQGWGFRPIIFDETPLEQVEISQTTVSSARVVLAPEGSEVTLAPLTLRPLALVIKQADPELCANESVTTSQWNVVAGTECNTSVLTLIPLAILCLGGLAVGVAIRSSVELLADPARALCHLAASEMNVKPNAKLCKVCLLPLKIQVADDRVAMLPLLLLKFGIEEPGAVPHLKSVKRVKWVCQHGQLLVLQPMSSRRAKAEAPCGGKVRFPGRAPGHGMSTDLDQRLKEALSDVEALKDANQKLDLLLQSVKRADPSKAEDVYRQIPQMLRVETPVTSAMGPEPHEERSDHNSAYTARAVDDRWSHVEAEAHEAASALERMLHPKFRPPSAETRADDVRPVENAAAPAEFGCPEAGLEPQVEAEVEAHHEREASVDVEYEYQHSFLDPNESLEPEIKEVKETAKDVGPVEEAQESDQDPELSAELDAVWQSFFPAVSPSPPPPIASADLDEKPAPVEATQEDAVPSAPSAAVEPEKSPEPETAETEADQEVAEARKVALQAAEAADSLKAAREDWLRKFDLSMVNPPPSSPADIADADHRELTRRERITLLERGLAGEKFSGPADDGNSELRIAEARRHERKAKMQQLWKQKEEAAQRSGPSPEPVTVPAQQAVEELGRHSFEDLRYAKACYSLSRNAHRLSTGSLVRVVEILAAGERAPPETNQLACADAVIGALAPHMTALGLPVLRNCLKVMTTVDVKEQTYLDMLLAQLLVLFRRESGSVPPAALAALAGFIGSLHEVGVSARRGASSASCAANRRCIDTLNELILRHAAEFVEEELATVGSPYLLTFMDDVMRRTILRGAAEIGAGLLPESQSWVTAALVQMEEAVRTSSFAFIASLPDETKDYLMKLKATAASAASDPTEVVSQALGRHLQAQEEPAAA</sequence>
<dbReference type="EMBL" id="LSRX01000249">
    <property type="protein sequence ID" value="OLQ02991.1"/>
    <property type="molecule type" value="Genomic_DNA"/>
</dbReference>
<dbReference type="OrthoDB" id="420914at2759"/>
<feature type="region of interest" description="Disordered" evidence="2">
    <location>
        <begin position="3056"/>
        <end position="3075"/>
    </location>
</feature>
<proteinExistence type="predicted"/>
<evidence type="ECO:0000313" key="4">
    <source>
        <dbReference type="EMBL" id="OLQ02991.1"/>
    </source>
</evidence>
<gene>
    <name evidence="4" type="ORF">AK812_SmicGene14118</name>
</gene>
<feature type="region of interest" description="Disordered" evidence="2">
    <location>
        <begin position="2459"/>
        <end position="2484"/>
    </location>
</feature>
<feature type="region of interest" description="Disordered" evidence="2">
    <location>
        <begin position="3232"/>
        <end position="3261"/>
    </location>
</feature>
<dbReference type="Proteomes" id="UP000186817">
    <property type="component" value="Unassembled WGS sequence"/>
</dbReference>
<reference evidence="4 5" key="1">
    <citation type="submission" date="2016-02" db="EMBL/GenBank/DDBJ databases">
        <title>Genome analysis of coral dinoflagellate symbionts highlights evolutionary adaptations to a symbiotic lifestyle.</title>
        <authorList>
            <person name="Aranda M."/>
            <person name="Li Y."/>
            <person name="Liew Y.J."/>
            <person name="Baumgarten S."/>
            <person name="Simakov O."/>
            <person name="Wilson M."/>
            <person name="Piel J."/>
            <person name="Ashoor H."/>
            <person name="Bougouffa S."/>
            <person name="Bajic V.B."/>
            <person name="Ryu T."/>
            <person name="Ravasi T."/>
            <person name="Bayer T."/>
            <person name="Micklem G."/>
            <person name="Kim H."/>
            <person name="Bhak J."/>
            <person name="Lajeunesse T.C."/>
            <person name="Voolstra C.R."/>
        </authorList>
    </citation>
    <scope>NUCLEOTIDE SEQUENCE [LARGE SCALE GENOMIC DNA]</scope>
    <source>
        <strain evidence="4 5">CCMP2467</strain>
    </source>
</reference>
<keyword evidence="3" id="KW-0472">Membrane</keyword>
<keyword evidence="3" id="KW-1133">Transmembrane helix</keyword>
<evidence type="ECO:0000256" key="3">
    <source>
        <dbReference type="SAM" id="Phobius"/>
    </source>
</evidence>
<feature type="compositionally biased region" description="Acidic residues" evidence="2">
    <location>
        <begin position="1616"/>
        <end position="1626"/>
    </location>
</feature>
<feature type="region of interest" description="Disordered" evidence="2">
    <location>
        <begin position="2973"/>
        <end position="2992"/>
    </location>
</feature>
<protein>
    <submittedName>
        <fullName evidence="4">Uncharacterized protein</fullName>
    </submittedName>
</protein>
<feature type="compositionally biased region" description="Acidic residues" evidence="2">
    <location>
        <begin position="2463"/>
        <end position="2473"/>
    </location>
</feature>
<feature type="region of interest" description="Disordered" evidence="2">
    <location>
        <begin position="1457"/>
        <end position="1477"/>
    </location>
</feature>
<feature type="region of interest" description="Disordered" evidence="2">
    <location>
        <begin position="1224"/>
        <end position="1248"/>
    </location>
</feature>
<feature type="region of interest" description="Disordered" evidence="2">
    <location>
        <begin position="1801"/>
        <end position="1835"/>
    </location>
</feature>
<feature type="coiled-coil region" evidence="1">
    <location>
        <begin position="2874"/>
        <end position="2908"/>
    </location>
</feature>
<evidence type="ECO:0000313" key="5">
    <source>
        <dbReference type="Proteomes" id="UP000186817"/>
    </source>
</evidence>
<accession>A0A1Q9E6F0</accession>
<feature type="compositionally biased region" description="Polar residues" evidence="2">
    <location>
        <begin position="1026"/>
        <end position="1037"/>
    </location>
</feature>
<feature type="region of interest" description="Disordered" evidence="2">
    <location>
        <begin position="2929"/>
        <end position="2948"/>
    </location>
</feature>
<name>A0A1Q9E6F0_SYMMI</name>
<keyword evidence="3" id="KW-0812">Transmembrane</keyword>
<feature type="compositionally biased region" description="Low complexity" evidence="2">
    <location>
        <begin position="1041"/>
        <end position="1061"/>
    </location>
</feature>
<feature type="compositionally biased region" description="Low complexity" evidence="2">
    <location>
        <begin position="3117"/>
        <end position="3126"/>
    </location>
</feature>
<comment type="caution">
    <text evidence="4">The sequence shown here is derived from an EMBL/GenBank/DDBJ whole genome shotgun (WGS) entry which is preliminary data.</text>
</comment>
<feature type="compositionally biased region" description="Polar residues" evidence="2">
    <location>
        <begin position="997"/>
        <end position="1009"/>
    </location>
</feature>
<evidence type="ECO:0000256" key="1">
    <source>
        <dbReference type="SAM" id="Coils"/>
    </source>
</evidence>
<feature type="transmembrane region" description="Helical" evidence="3">
    <location>
        <begin position="277"/>
        <end position="301"/>
    </location>
</feature>
<feature type="compositionally biased region" description="Polar residues" evidence="2">
    <location>
        <begin position="1818"/>
        <end position="1829"/>
    </location>
</feature>
<feature type="compositionally biased region" description="Acidic residues" evidence="2">
    <location>
        <begin position="3065"/>
        <end position="3075"/>
    </location>
</feature>
<feature type="transmembrane region" description="Helical" evidence="3">
    <location>
        <begin position="240"/>
        <end position="257"/>
    </location>
</feature>
<keyword evidence="5" id="KW-1185">Reference proteome</keyword>
<feature type="compositionally biased region" description="Low complexity" evidence="2">
    <location>
        <begin position="1011"/>
        <end position="1024"/>
    </location>
</feature>
<feature type="region of interest" description="Disordered" evidence="2">
    <location>
        <begin position="1862"/>
        <end position="1885"/>
    </location>
</feature>
<feature type="compositionally biased region" description="Polar residues" evidence="2">
    <location>
        <begin position="1320"/>
        <end position="1329"/>
    </location>
</feature>
<feature type="region of interest" description="Disordered" evidence="2">
    <location>
        <begin position="828"/>
        <end position="861"/>
    </location>
</feature>
<feature type="region of interest" description="Disordered" evidence="2">
    <location>
        <begin position="997"/>
        <end position="1082"/>
    </location>
</feature>
<feature type="compositionally biased region" description="Polar residues" evidence="2">
    <location>
        <begin position="1069"/>
        <end position="1078"/>
    </location>
</feature>
<feature type="compositionally biased region" description="Polar residues" evidence="2">
    <location>
        <begin position="1657"/>
        <end position="1668"/>
    </location>
</feature>
<feature type="region of interest" description="Disordered" evidence="2">
    <location>
        <begin position="3087"/>
        <end position="3149"/>
    </location>
</feature>
<feature type="region of interest" description="Disordered" evidence="2">
    <location>
        <begin position="1616"/>
        <end position="1682"/>
    </location>
</feature>
<feature type="compositionally biased region" description="Acidic residues" evidence="2">
    <location>
        <begin position="3135"/>
        <end position="3145"/>
    </location>
</feature>
<feature type="compositionally biased region" description="Polar residues" evidence="2">
    <location>
        <begin position="1862"/>
        <end position="1875"/>
    </location>
</feature>
<organism evidence="4 5">
    <name type="scientific">Symbiodinium microadriaticum</name>
    <name type="common">Dinoflagellate</name>
    <name type="synonym">Zooxanthella microadriatica</name>
    <dbReference type="NCBI Taxonomy" id="2951"/>
    <lineage>
        <taxon>Eukaryota</taxon>
        <taxon>Sar</taxon>
        <taxon>Alveolata</taxon>
        <taxon>Dinophyceae</taxon>
        <taxon>Suessiales</taxon>
        <taxon>Symbiodiniaceae</taxon>
        <taxon>Symbiodinium</taxon>
    </lineage>
</organism>
<feature type="region of interest" description="Disordered" evidence="2">
    <location>
        <begin position="1311"/>
        <end position="1365"/>
    </location>
</feature>
<keyword evidence="1" id="KW-0175">Coiled coil</keyword>
<feature type="compositionally biased region" description="Polar residues" evidence="2">
    <location>
        <begin position="1637"/>
        <end position="1646"/>
    </location>
</feature>
<feature type="compositionally biased region" description="Polar residues" evidence="2">
    <location>
        <begin position="1340"/>
        <end position="1351"/>
    </location>
</feature>
<evidence type="ECO:0000256" key="2">
    <source>
        <dbReference type="SAM" id="MobiDB-lite"/>
    </source>
</evidence>